<protein>
    <submittedName>
        <fullName evidence="1">Uncharacterized protein</fullName>
    </submittedName>
</protein>
<evidence type="ECO:0000313" key="2">
    <source>
        <dbReference type="Proteomes" id="UP000219338"/>
    </source>
</evidence>
<organism evidence="1 2">
    <name type="scientific">Armillaria ostoyae</name>
    <name type="common">Armillaria root rot fungus</name>
    <dbReference type="NCBI Taxonomy" id="47428"/>
    <lineage>
        <taxon>Eukaryota</taxon>
        <taxon>Fungi</taxon>
        <taxon>Dikarya</taxon>
        <taxon>Basidiomycota</taxon>
        <taxon>Agaricomycotina</taxon>
        <taxon>Agaricomycetes</taxon>
        <taxon>Agaricomycetidae</taxon>
        <taxon>Agaricales</taxon>
        <taxon>Marasmiineae</taxon>
        <taxon>Physalacriaceae</taxon>
        <taxon>Armillaria</taxon>
    </lineage>
</organism>
<name>A0A284S1F1_ARMOS</name>
<dbReference type="EMBL" id="FUEG01000025">
    <property type="protein sequence ID" value="SJL14807.1"/>
    <property type="molecule type" value="Genomic_DNA"/>
</dbReference>
<keyword evidence="2" id="KW-1185">Reference proteome</keyword>
<accession>A0A284S1F1</accession>
<gene>
    <name evidence="1" type="ORF">ARMOST_18278</name>
</gene>
<dbReference type="AlphaFoldDB" id="A0A284S1F1"/>
<dbReference type="Proteomes" id="UP000219338">
    <property type="component" value="Unassembled WGS sequence"/>
</dbReference>
<evidence type="ECO:0000313" key="1">
    <source>
        <dbReference type="EMBL" id="SJL14807.1"/>
    </source>
</evidence>
<proteinExistence type="predicted"/>
<sequence>MARRNVARRCWLGVRGWRAPLFFGWWPIFCNPALRESLLRQWAVTHPRSESIYPPRVEPNTFFSMTFAPKSTLFTEDSFSGIATYSHRCH</sequence>
<reference evidence="2" key="1">
    <citation type="journal article" date="2017" name="Nat. Ecol. Evol.">
        <title>Genome expansion and lineage-specific genetic innovations in the forest pathogenic fungi Armillaria.</title>
        <authorList>
            <person name="Sipos G."/>
            <person name="Prasanna A.N."/>
            <person name="Walter M.C."/>
            <person name="O'Connor E."/>
            <person name="Balint B."/>
            <person name="Krizsan K."/>
            <person name="Kiss B."/>
            <person name="Hess J."/>
            <person name="Varga T."/>
            <person name="Slot J."/>
            <person name="Riley R."/>
            <person name="Boka B."/>
            <person name="Rigling D."/>
            <person name="Barry K."/>
            <person name="Lee J."/>
            <person name="Mihaltcheva S."/>
            <person name="LaButti K."/>
            <person name="Lipzen A."/>
            <person name="Waldron R."/>
            <person name="Moloney N.M."/>
            <person name="Sperisen C."/>
            <person name="Kredics L."/>
            <person name="Vagvoelgyi C."/>
            <person name="Patrignani A."/>
            <person name="Fitzpatrick D."/>
            <person name="Nagy I."/>
            <person name="Doyle S."/>
            <person name="Anderson J.B."/>
            <person name="Grigoriev I.V."/>
            <person name="Gueldener U."/>
            <person name="Muensterkoetter M."/>
            <person name="Nagy L.G."/>
        </authorList>
    </citation>
    <scope>NUCLEOTIDE SEQUENCE [LARGE SCALE GENOMIC DNA]</scope>
    <source>
        <strain evidence="2">C18/9</strain>
    </source>
</reference>